<keyword evidence="2" id="KW-0560">Oxidoreductase</keyword>
<dbReference type="Gene3D" id="3.90.25.10">
    <property type="entry name" value="UDP-galactose 4-epimerase, domain 1"/>
    <property type="match status" value="1"/>
</dbReference>
<accession>A0A395NTX4</accession>
<evidence type="ECO:0000313" key="4">
    <source>
        <dbReference type="EMBL" id="RFU79425.1"/>
    </source>
</evidence>
<keyword evidence="1" id="KW-0521">NADP</keyword>
<dbReference type="AlphaFoldDB" id="A0A395NTX4"/>
<dbReference type="InterPro" id="IPR008030">
    <property type="entry name" value="NmrA-like"/>
</dbReference>
<organism evidence="4 5">
    <name type="scientific">Trichoderma arundinaceum</name>
    <dbReference type="NCBI Taxonomy" id="490622"/>
    <lineage>
        <taxon>Eukaryota</taxon>
        <taxon>Fungi</taxon>
        <taxon>Dikarya</taxon>
        <taxon>Ascomycota</taxon>
        <taxon>Pezizomycotina</taxon>
        <taxon>Sordariomycetes</taxon>
        <taxon>Hypocreomycetidae</taxon>
        <taxon>Hypocreales</taxon>
        <taxon>Hypocreaceae</taxon>
        <taxon>Trichoderma</taxon>
    </lineage>
</organism>
<comment type="caution">
    <text evidence="4">The sequence shown here is derived from an EMBL/GenBank/DDBJ whole genome shotgun (WGS) entry which is preliminary data.</text>
</comment>
<dbReference type="InterPro" id="IPR045312">
    <property type="entry name" value="PCBER-like"/>
</dbReference>
<protein>
    <recommendedName>
        <fullName evidence="3">NmrA-like domain-containing protein</fullName>
    </recommendedName>
</protein>
<evidence type="ECO:0000313" key="5">
    <source>
        <dbReference type="Proteomes" id="UP000266272"/>
    </source>
</evidence>
<dbReference type="Gene3D" id="3.40.50.720">
    <property type="entry name" value="NAD(P)-binding Rossmann-like Domain"/>
    <property type="match status" value="1"/>
</dbReference>
<dbReference type="InterPro" id="IPR051609">
    <property type="entry name" value="NmrA/Isoflavone_reductase-like"/>
</dbReference>
<name>A0A395NTX4_TRIAR</name>
<dbReference type="OrthoDB" id="9974981at2759"/>
<feature type="domain" description="NmrA-like" evidence="3">
    <location>
        <begin position="2"/>
        <end position="208"/>
    </location>
</feature>
<evidence type="ECO:0000256" key="1">
    <source>
        <dbReference type="ARBA" id="ARBA00022857"/>
    </source>
</evidence>
<dbReference type="CDD" id="cd05259">
    <property type="entry name" value="PCBER_SDR_a"/>
    <property type="match status" value="1"/>
</dbReference>
<keyword evidence="5" id="KW-1185">Reference proteome</keyword>
<reference evidence="4 5" key="1">
    <citation type="journal article" date="2018" name="PLoS Pathog.">
        <title>Evolution of structural diversity of trichothecenes, a family of toxins produced by plant pathogenic and entomopathogenic fungi.</title>
        <authorList>
            <person name="Proctor R.H."/>
            <person name="McCormick S.P."/>
            <person name="Kim H.S."/>
            <person name="Cardoza R.E."/>
            <person name="Stanley A.M."/>
            <person name="Lindo L."/>
            <person name="Kelly A."/>
            <person name="Brown D.W."/>
            <person name="Lee T."/>
            <person name="Vaughan M.M."/>
            <person name="Alexander N.J."/>
            <person name="Busman M."/>
            <person name="Gutierrez S."/>
        </authorList>
    </citation>
    <scope>NUCLEOTIDE SEQUENCE [LARGE SCALE GENOMIC DNA]</scope>
    <source>
        <strain evidence="4 5">IBT 40837</strain>
    </source>
</reference>
<dbReference type="STRING" id="490622.A0A395NTX4"/>
<dbReference type="Pfam" id="PF05368">
    <property type="entry name" value="NmrA"/>
    <property type="match status" value="1"/>
</dbReference>
<dbReference type="SUPFAM" id="SSF51735">
    <property type="entry name" value="NAD(P)-binding Rossmann-fold domains"/>
    <property type="match status" value="1"/>
</dbReference>
<evidence type="ECO:0000256" key="2">
    <source>
        <dbReference type="ARBA" id="ARBA00023002"/>
    </source>
</evidence>
<dbReference type="EMBL" id="PXOA01000159">
    <property type="protein sequence ID" value="RFU79425.1"/>
    <property type="molecule type" value="Genomic_DNA"/>
</dbReference>
<dbReference type="Proteomes" id="UP000266272">
    <property type="component" value="Unassembled WGS sequence"/>
</dbReference>
<dbReference type="PANTHER" id="PTHR47706">
    <property type="entry name" value="NMRA-LIKE FAMILY PROTEIN"/>
    <property type="match status" value="1"/>
</dbReference>
<evidence type="ECO:0000259" key="3">
    <source>
        <dbReference type="Pfam" id="PF05368"/>
    </source>
</evidence>
<dbReference type="GO" id="GO:0016491">
    <property type="term" value="F:oxidoreductase activity"/>
    <property type="evidence" value="ECO:0007669"/>
    <property type="project" value="UniProtKB-KW"/>
</dbReference>
<proteinExistence type="predicted"/>
<dbReference type="InterPro" id="IPR036291">
    <property type="entry name" value="NAD(P)-bd_dom_sf"/>
</dbReference>
<gene>
    <name evidence="4" type="ORF">TARUN_2814</name>
</gene>
<dbReference type="PANTHER" id="PTHR47706:SF1">
    <property type="entry name" value="CIPA-LIKE, PUTATIVE (AFU_ORTHOLOGUE AFUA_1G12460)-RELATED"/>
    <property type="match status" value="1"/>
</dbReference>
<sequence length="225" mass="24331">MIVGAPGNLGQHILKELLQENFNVTVFTRSKGNISYKNNVKVTEADFTSVDSLTTAFQSQDAVISTVGRAGIEGQKQLIDAAVAAGVQRFIPSDFGVCTTSPKVLELPFYSTLATVRQYLVDKEAISPLSYTILASGAFLEYFLMSPNVIDFKNQAVAFIDGGNNRVSTTTMPGIGKAVAGIFNNPDKTKNGVVFVAEAILTQRQVLDFAKEIKPEIKWATSDVK</sequence>